<keyword evidence="3" id="KW-1185">Reference proteome</keyword>
<dbReference type="Proteomes" id="UP001299068">
    <property type="component" value="Unassembled WGS sequence"/>
</dbReference>
<keyword evidence="1" id="KW-0472">Membrane</keyword>
<name>A0ABS7L068_CLOSR</name>
<gene>
    <name evidence="2" type="ORF">K5V21_13470</name>
</gene>
<organism evidence="2 3">
    <name type="scientific">Clostridium sardiniense</name>
    <name type="common">Clostridium absonum</name>
    <dbReference type="NCBI Taxonomy" id="29369"/>
    <lineage>
        <taxon>Bacteria</taxon>
        <taxon>Bacillati</taxon>
        <taxon>Bacillota</taxon>
        <taxon>Clostridia</taxon>
        <taxon>Eubacteriales</taxon>
        <taxon>Clostridiaceae</taxon>
        <taxon>Clostridium</taxon>
    </lineage>
</organism>
<feature type="transmembrane region" description="Helical" evidence="1">
    <location>
        <begin position="6"/>
        <end position="24"/>
    </location>
</feature>
<feature type="transmembrane region" description="Helical" evidence="1">
    <location>
        <begin position="36"/>
        <end position="53"/>
    </location>
</feature>
<evidence type="ECO:0000256" key="1">
    <source>
        <dbReference type="SAM" id="Phobius"/>
    </source>
</evidence>
<evidence type="ECO:0000313" key="3">
    <source>
        <dbReference type="Proteomes" id="UP001299068"/>
    </source>
</evidence>
<feature type="transmembrane region" description="Helical" evidence="1">
    <location>
        <begin position="59"/>
        <end position="76"/>
    </location>
</feature>
<dbReference type="RefSeq" id="WP_204594432.1">
    <property type="nucleotide sequence ID" value="NZ_JAFBDA010000006.1"/>
</dbReference>
<accession>A0ABS7L068</accession>
<protein>
    <recommendedName>
        <fullName evidence="4">Amino acid permease</fullName>
    </recommendedName>
</protein>
<proteinExistence type="predicted"/>
<sequence>MSILMSILYFIIMLAVIFGIYMLCKKYVFPKVRVNKYIPLAVAIILLIVQMTGVVKNQWITIIITPIIVVCFLWFMDIQQTGGPKKADKKIVIKSKAKPNRAKHLKK</sequence>
<keyword evidence="1" id="KW-0812">Transmembrane</keyword>
<comment type="caution">
    <text evidence="2">The sequence shown here is derived from an EMBL/GenBank/DDBJ whole genome shotgun (WGS) entry which is preliminary data.</text>
</comment>
<keyword evidence="1" id="KW-1133">Transmembrane helix</keyword>
<evidence type="ECO:0008006" key="4">
    <source>
        <dbReference type="Google" id="ProtNLM"/>
    </source>
</evidence>
<reference evidence="2 3" key="1">
    <citation type="journal article" date="2021" name="Cell Host Microbe">
        <title>in vivo commensal control of Clostridioides difficile virulence.</title>
        <authorList>
            <person name="Girinathan B.P."/>
            <person name="Dibenedetto N."/>
            <person name="Worley J.N."/>
            <person name="Peltier J."/>
            <person name="Arrieta-Ortiz M.L."/>
            <person name="Rupa Christinal Immanuel S."/>
            <person name="Lavin R."/>
            <person name="Delaney M.L."/>
            <person name="Cummins C."/>
            <person name="Hoffmann M."/>
            <person name="Luo Y."/>
            <person name="Gonzalez-Escalona N."/>
            <person name="Allard M."/>
            <person name="Onderdonk A.B."/>
            <person name="Gerber G.K."/>
            <person name="Sonenshein A.L."/>
            <person name="Baliga N."/>
            <person name="Dupuy B."/>
            <person name="Bry L."/>
        </authorList>
    </citation>
    <scope>NUCLEOTIDE SEQUENCE [LARGE SCALE GENOMIC DNA]</scope>
    <source>
        <strain evidence="2 3">DSM 599</strain>
    </source>
</reference>
<dbReference type="EMBL" id="JAIKTU010000011">
    <property type="protein sequence ID" value="MBY0756458.1"/>
    <property type="molecule type" value="Genomic_DNA"/>
</dbReference>
<evidence type="ECO:0000313" key="2">
    <source>
        <dbReference type="EMBL" id="MBY0756458.1"/>
    </source>
</evidence>